<name>A0A8J3ESJ7_9ACTN</name>
<organism evidence="1 2">
    <name type="scientific">Egicoccus halophilus</name>
    <dbReference type="NCBI Taxonomy" id="1670830"/>
    <lineage>
        <taxon>Bacteria</taxon>
        <taxon>Bacillati</taxon>
        <taxon>Actinomycetota</taxon>
        <taxon>Nitriliruptoria</taxon>
        <taxon>Egicoccales</taxon>
        <taxon>Egicoccaceae</taxon>
        <taxon>Egicoccus</taxon>
    </lineage>
</organism>
<protein>
    <recommendedName>
        <fullName evidence="3">DUF1028 domain-containing protein</fullName>
    </recommendedName>
</protein>
<dbReference type="AlphaFoldDB" id="A0A8J3ESJ7"/>
<dbReference type="PANTHER" id="PTHR39328:SF1">
    <property type="entry name" value="BLL2871 PROTEIN"/>
    <property type="match status" value="1"/>
</dbReference>
<evidence type="ECO:0008006" key="3">
    <source>
        <dbReference type="Google" id="ProtNLM"/>
    </source>
</evidence>
<evidence type="ECO:0000313" key="2">
    <source>
        <dbReference type="Proteomes" id="UP000650511"/>
    </source>
</evidence>
<dbReference type="PANTHER" id="PTHR39328">
    <property type="entry name" value="BLL2871 PROTEIN"/>
    <property type="match status" value="1"/>
</dbReference>
<dbReference type="EMBL" id="BMHA01000001">
    <property type="protein sequence ID" value="GGI02993.1"/>
    <property type="molecule type" value="Genomic_DNA"/>
</dbReference>
<reference evidence="1" key="1">
    <citation type="journal article" date="2014" name="Int. J. Syst. Evol. Microbiol.">
        <title>Complete genome sequence of Corynebacterium casei LMG S-19264T (=DSM 44701T), isolated from a smear-ripened cheese.</title>
        <authorList>
            <consortium name="US DOE Joint Genome Institute (JGI-PGF)"/>
            <person name="Walter F."/>
            <person name="Albersmeier A."/>
            <person name="Kalinowski J."/>
            <person name="Ruckert C."/>
        </authorList>
    </citation>
    <scope>NUCLEOTIDE SEQUENCE</scope>
    <source>
        <strain evidence="1">CGMCC 1.14988</strain>
    </source>
</reference>
<dbReference type="Pfam" id="PF06267">
    <property type="entry name" value="DUF1028"/>
    <property type="match status" value="1"/>
</dbReference>
<keyword evidence="2" id="KW-1185">Reference proteome</keyword>
<reference evidence="1" key="2">
    <citation type="submission" date="2020-09" db="EMBL/GenBank/DDBJ databases">
        <authorList>
            <person name="Sun Q."/>
            <person name="Zhou Y."/>
        </authorList>
    </citation>
    <scope>NUCLEOTIDE SEQUENCE</scope>
    <source>
        <strain evidence="1">CGMCC 1.14988</strain>
    </source>
</reference>
<gene>
    <name evidence="1" type="ORF">GCM10011354_02250</name>
</gene>
<proteinExistence type="predicted"/>
<dbReference type="SUPFAM" id="SSF56235">
    <property type="entry name" value="N-terminal nucleophile aminohydrolases (Ntn hydrolases)"/>
    <property type="match status" value="1"/>
</dbReference>
<dbReference type="InterPro" id="IPR010430">
    <property type="entry name" value="DUF1028"/>
</dbReference>
<sequence>MGAVSSTAEVLPVTYSIVARDPRTGQMGVATQTQALAVGASVPWALPGYGVIATQSMGEPMYGELGLDMLRGGLTAPEVLAALRSIDSHPERRQVAMVDAEGGIDVWTGEDCVSSAGHVFGESSVALANMVASPTVWESMIEAYEAAGGPLARRLMKALHAAEDAGGDFRGRRSAAVLVVRAERTGRPWRDQVNNLRVDDHEDPLGELDRLLDQSARYHRVVSAFERALDGEAEQAVVDLDRMREEDPHSEPDLLLWRAIVLALAGREDDARAIFAELAECAPPFVEAARRFGPAGLVPDRHLLERLLPTRT</sequence>
<evidence type="ECO:0000313" key="1">
    <source>
        <dbReference type="EMBL" id="GGI02993.1"/>
    </source>
</evidence>
<dbReference type="Gene3D" id="3.60.20.10">
    <property type="entry name" value="Glutamine Phosphoribosylpyrophosphate, subunit 1, domain 1"/>
    <property type="match status" value="1"/>
</dbReference>
<dbReference type="InterPro" id="IPR029055">
    <property type="entry name" value="Ntn_hydrolases_N"/>
</dbReference>
<comment type="caution">
    <text evidence="1">The sequence shown here is derived from an EMBL/GenBank/DDBJ whole genome shotgun (WGS) entry which is preliminary data.</text>
</comment>
<dbReference type="Proteomes" id="UP000650511">
    <property type="component" value="Unassembled WGS sequence"/>
</dbReference>
<accession>A0A8J3ESJ7</accession>